<dbReference type="InterPro" id="IPR013762">
    <property type="entry name" value="Integrase-like_cat_sf"/>
</dbReference>
<organism evidence="2 3">
    <name type="scientific">Cymbomonas tetramitiformis</name>
    <dbReference type="NCBI Taxonomy" id="36881"/>
    <lineage>
        <taxon>Eukaryota</taxon>
        <taxon>Viridiplantae</taxon>
        <taxon>Chlorophyta</taxon>
        <taxon>Pyramimonadophyceae</taxon>
        <taxon>Pyramimonadales</taxon>
        <taxon>Pyramimonadaceae</taxon>
        <taxon>Cymbomonas</taxon>
    </lineage>
</organism>
<gene>
    <name evidence="2" type="ORF">CYMTET_28884</name>
</gene>
<dbReference type="InterPro" id="IPR052925">
    <property type="entry name" value="Phage_Integrase-like_Recomb"/>
</dbReference>
<dbReference type="GO" id="GO:0003677">
    <property type="term" value="F:DNA binding"/>
    <property type="evidence" value="ECO:0007669"/>
    <property type="project" value="InterPro"/>
</dbReference>
<protein>
    <recommendedName>
        <fullName evidence="4">Tyr recombinase domain-containing protein</fullName>
    </recommendedName>
</protein>
<dbReference type="Proteomes" id="UP001190700">
    <property type="component" value="Unassembled WGS sequence"/>
</dbReference>
<evidence type="ECO:0000313" key="3">
    <source>
        <dbReference type="Proteomes" id="UP001190700"/>
    </source>
</evidence>
<dbReference type="PANTHER" id="PTHR34605">
    <property type="entry name" value="PHAGE_INTEGRASE DOMAIN-CONTAINING PROTEIN"/>
    <property type="match status" value="1"/>
</dbReference>
<accession>A0AAE0FM38</accession>
<reference evidence="2 3" key="1">
    <citation type="journal article" date="2015" name="Genome Biol. Evol.">
        <title>Comparative Genomics of a Bacterivorous Green Alga Reveals Evolutionary Causalities and Consequences of Phago-Mixotrophic Mode of Nutrition.</title>
        <authorList>
            <person name="Burns J.A."/>
            <person name="Paasch A."/>
            <person name="Narechania A."/>
            <person name="Kim E."/>
        </authorList>
    </citation>
    <scope>NUCLEOTIDE SEQUENCE [LARGE SCALE GENOMIC DNA]</scope>
    <source>
        <strain evidence="2 3">PLY_AMNH</strain>
    </source>
</reference>
<evidence type="ECO:0000256" key="1">
    <source>
        <dbReference type="ARBA" id="ARBA00023172"/>
    </source>
</evidence>
<evidence type="ECO:0000313" key="2">
    <source>
        <dbReference type="EMBL" id="KAK3262254.1"/>
    </source>
</evidence>
<keyword evidence="3" id="KW-1185">Reference proteome</keyword>
<proteinExistence type="predicted"/>
<dbReference type="Gene3D" id="1.10.443.10">
    <property type="entry name" value="Intergrase catalytic core"/>
    <property type="match status" value="1"/>
</dbReference>
<dbReference type="AlphaFoldDB" id="A0AAE0FM38"/>
<sequence>MWRQDRDDWMLGPVHWVDIDLEFGPFTIDCSVVPSRANSYCYRSWSREEDARVQRFDGLNAWEKLPFSILKEILVNFLRAKKRQQWGTAACFLVPVWPGNPGWDMVVSMPEVFRVELQREAGRYRDEALAPHTRWAYGTRCALWAAILVGFFGLFRKDNLTTGKAGAWNTRGALVRDDVLFQAGGQVVWIRALAQQVGLEPGSYSGHSLRWGGATAALRLDVNNIYIKLQGDWKSDRFEGYRELDREQKLILPVAMAEAAAAACS</sequence>
<dbReference type="EMBL" id="LGRX02016356">
    <property type="protein sequence ID" value="KAK3262254.1"/>
    <property type="molecule type" value="Genomic_DNA"/>
</dbReference>
<dbReference type="GO" id="GO:0006310">
    <property type="term" value="P:DNA recombination"/>
    <property type="evidence" value="ECO:0007669"/>
    <property type="project" value="UniProtKB-KW"/>
</dbReference>
<dbReference type="PANTHER" id="PTHR34605:SF5">
    <property type="entry name" value="INTEGRASE_RECOMBINASE XERD HOMOLOG"/>
    <property type="match status" value="1"/>
</dbReference>
<evidence type="ECO:0008006" key="4">
    <source>
        <dbReference type="Google" id="ProtNLM"/>
    </source>
</evidence>
<name>A0AAE0FM38_9CHLO</name>
<dbReference type="SUPFAM" id="SSF56349">
    <property type="entry name" value="DNA breaking-rejoining enzymes"/>
    <property type="match status" value="1"/>
</dbReference>
<dbReference type="GO" id="GO:0015074">
    <property type="term" value="P:DNA integration"/>
    <property type="evidence" value="ECO:0007669"/>
    <property type="project" value="InterPro"/>
</dbReference>
<dbReference type="InterPro" id="IPR011010">
    <property type="entry name" value="DNA_brk_join_enz"/>
</dbReference>
<comment type="caution">
    <text evidence="2">The sequence shown here is derived from an EMBL/GenBank/DDBJ whole genome shotgun (WGS) entry which is preliminary data.</text>
</comment>
<keyword evidence="1" id="KW-0233">DNA recombination</keyword>